<dbReference type="AlphaFoldDB" id="A0A9D1DW74"/>
<protein>
    <submittedName>
        <fullName evidence="1">Uncharacterized protein</fullName>
    </submittedName>
</protein>
<gene>
    <name evidence="1" type="ORF">IAB37_00430</name>
</gene>
<proteinExistence type="predicted"/>
<organism evidence="1 2">
    <name type="scientific">Candidatus Faecivivens stercoravium</name>
    <dbReference type="NCBI Taxonomy" id="2840803"/>
    <lineage>
        <taxon>Bacteria</taxon>
        <taxon>Bacillati</taxon>
        <taxon>Bacillota</taxon>
        <taxon>Clostridia</taxon>
        <taxon>Eubacteriales</taxon>
        <taxon>Oscillospiraceae</taxon>
        <taxon>Oscillospiraceae incertae sedis</taxon>
        <taxon>Candidatus Faecivivens</taxon>
    </lineage>
</organism>
<evidence type="ECO:0000313" key="1">
    <source>
        <dbReference type="EMBL" id="HIR60033.1"/>
    </source>
</evidence>
<dbReference type="Proteomes" id="UP000824241">
    <property type="component" value="Unassembled WGS sequence"/>
</dbReference>
<reference evidence="1" key="1">
    <citation type="submission" date="2020-10" db="EMBL/GenBank/DDBJ databases">
        <authorList>
            <person name="Gilroy R."/>
        </authorList>
    </citation>
    <scope>NUCLEOTIDE SEQUENCE</scope>
    <source>
        <strain evidence="1">CHK189-12415</strain>
    </source>
</reference>
<evidence type="ECO:0000313" key="2">
    <source>
        <dbReference type="Proteomes" id="UP000824241"/>
    </source>
</evidence>
<sequence length="45" mass="4775">MVKKIAVIAAVAAAVAAVAAAILAVCFRARRTREYYSFDFPADGE</sequence>
<dbReference type="EMBL" id="DVHA01000014">
    <property type="protein sequence ID" value="HIR60033.1"/>
    <property type="molecule type" value="Genomic_DNA"/>
</dbReference>
<name>A0A9D1DW74_9FIRM</name>
<reference evidence="1" key="2">
    <citation type="journal article" date="2021" name="PeerJ">
        <title>Extensive microbial diversity within the chicken gut microbiome revealed by metagenomics and culture.</title>
        <authorList>
            <person name="Gilroy R."/>
            <person name="Ravi A."/>
            <person name="Getino M."/>
            <person name="Pursley I."/>
            <person name="Horton D.L."/>
            <person name="Alikhan N.F."/>
            <person name="Baker D."/>
            <person name="Gharbi K."/>
            <person name="Hall N."/>
            <person name="Watson M."/>
            <person name="Adriaenssens E.M."/>
            <person name="Foster-Nyarko E."/>
            <person name="Jarju S."/>
            <person name="Secka A."/>
            <person name="Antonio M."/>
            <person name="Oren A."/>
            <person name="Chaudhuri R.R."/>
            <person name="La Ragione R."/>
            <person name="Hildebrand F."/>
            <person name="Pallen M.J."/>
        </authorList>
    </citation>
    <scope>NUCLEOTIDE SEQUENCE</scope>
    <source>
        <strain evidence="1">CHK189-12415</strain>
    </source>
</reference>
<comment type="caution">
    <text evidence="1">The sequence shown here is derived from an EMBL/GenBank/DDBJ whole genome shotgun (WGS) entry which is preliminary data.</text>
</comment>
<accession>A0A9D1DW74</accession>